<dbReference type="InterPro" id="IPR000719">
    <property type="entry name" value="Prot_kinase_dom"/>
</dbReference>
<dbReference type="SUPFAM" id="SSF56112">
    <property type="entry name" value="Protein kinase-like (PK-like)"/>
    <property type="match status" value="1"/>
</dbReference>
<dbReference type="PROSITE" id="PS50011">
    <property type="entry name" value="PROTEIN_KINASE_DOM"/>
    <property type="match status" value="1"/>
</dbReference>
<evidence type="ECO:0000256" key="1">
    <source>
        <dbReference type="ARBA" id="ARBA00004167"/>
    </source>
</evidence>
<comment type="subcellular location">
    <subcellularLocation>
        <location evidence="1">Membrane</location>
        <topology evidence="1">Single-pass membrane protein</topology>
    </subcellularLocation>
</comment>
<protein>
    <submittedName>
        <fullName evidence="11">Fibronectin type III domain protein</fullName>
    </submittedName>
</protein>
<dbReference type="InterPro" id="IPR001245">
    <property type="entry name" value="Ser-Thr/Tyr_kinase_cat_dom"/>
</dbReference>
<comment type="caution">
    <text evidence="11">The sequence shown here is derived from an EMBL/GenBank/DDBJ whole genome shotgun (WGS) entry which is preliminary data.</text>
</comment>
<evidence type="ECO:0000313" key="12">
    <source>
        <dbReference type="Proteomes" id="UP000252519"/>
    </source>
</evidence>
<evidence type="ECO:0000256" key="5">
    <source>
        <dbReference type="ARBA" id="ARBA00022989"/>
    </source>
</evidence>
<dbReference type="EMBL" id="JOJR01000667">
    <property type="protein sequence ID" value="RCN35396.1"/>
    <property type="molecule type" value="Genomic_DNA"/>
</dbReference>
<dbReference type="FunFam" id="1.10.510.10:FF:000986">
    <property type="entry name" value="Protein tyrosine kinase 2aa"/>
    <property type="match status" value="1"/>
</dbReference>
<dbReference type="PANTHER" id="PTHR46877">
    <property type="entry name" value="EPH RECEPTOR A5"/>
    <property type="match status" value="1"/>
</dbReference>
<organism evidence="11 12">
    <name type="scientific">Ancylostoma caninum</name>
    <name type="common">Dog hookworm</name>
    <dbReference type="NCBI Taxonomy" id="29170"/>
    <lineage>
        <taxon>Eukaryota</taxon>
        <taxon>Metazoa</taxon>
        <taxon>Ecdysozoa</taxon>
        <taxon>Nematoda</taxon>
        <taxon>Chromadorea</taxon>
        <taxon>Rhabditida</taxon>
        <taxon>Rhabditina</taxon>
        <taxon>Rhabditomorpha</taxon>
        <taxon>Strongyloidea</taxon>
        <taxon>Ancylostomatidae</taxon>
        <taxon>Ancylostomatinae</taxon>
        <taxon>Ancylostoma</taxon>
    </lineage>
</organism>
<dbReference type="Gene3D" id="1.10.510.10">
    <property type="entry name" value="Transferase(Phosphotransferase) domain 1"/>
    <property type="match status" value="1"/>
</dbReference>
<dbReference type="InterPro" id="IPR036116">
    <property type="entry name" value="FN3_sf"/>
</dbReference>
<keyword evidence="5 8" id="KW-1133">Transmembrane helix</keyword>
<dbReference type="InterPro" id="IPR050449">
    <property type="entry name" value="Ephrin_rcpt_TKs"/>
</dbReference>
<evidence type="ECO:0000256" key="4">
    <source>
        <dbReference type="ARBA" id="ARBA00022840"/>
    </source>
</evidence>
<evidence type="ECO:0000256" key="7">
    <source>
        <dbReference type="ARBA" id="ARBA00023170"/>
    </source>
</evidence>
<dbReference type="InterPro" id="IPR020635">
    <property type="entry name" value="Tyr_kinase_cat_dom"/>
</dbReference>
<dbReference type="InterPro" id="IPR003961">
    <property type="entry name" value="FN3_dom"/>
</dbReference>
<keyword evidence="3" id="KW-0547">Nucleotide-binding</keyword>
<dbReference type="PANTHER" id="PTHR46877:SF14">
    <property type="entry name" value="RECEPTOR PROTEIN-TYROSINE KINASE"/>
    <property type="match status" value="1"/>
</dbReference>
<feature type="transmembrane region" description="Helical" evidence="8">
    <location>
        <begin position="280"/>
        <end position="303"/>
    </location>
</feature>
<dbReference type="Proteomes" id="UP000252519">
    <property type="component" value="Unassembled WGS sequence"/>
</dbReference>
<reference evidence="11 12" key="1">
    <citation type="submission" date="2014-10" db="EMBL/GenBank/DDBJ databases">
        <title>Draft genome of the hookworm Ancylostoma caninum.</title>
        <authorList>
            <person name="Mitreva M."/>
        </authorList>
    </citation>
    <scope>NUCLEOTIDE SEQUENCE [LARGE SCALE GENOMIC DNA]</scope>
    <source>
        <strain evidence="11 12">Baltimore</strain>
    </source>
</reference>
<feature type="domain" description="Fibronectin type-III" evidence="10">
    <location>
        <begin position="76"/>
        <end position="174"/>
    </location>
</feature>
<dbReference type="GO" id="GO:0005005">
    <property type="term" value="F:transmembrane-ephrin receptor activity"/>
    <property type="evidence" value="ECO:0007669"/>
    <property type="project" value="TreeGrafter"/>
</dbReference>
<dbReference type="OrthoDB" id="4062651at2759"/>
<dbReference type="Pfam" id="PF22993">
    <property type="entry name" value="SAM_EPH"/>
    <property type="match status" value="1"/>
</dbReference>
<accession>A0A368FT81</accession>
<dbReference type="CDD" id="cd00063">
    <property type="entry name" value="FN3"/>
    <property type="match status" value="2"/>
</dbReference>
<sequence>MRLGLGIARKYKNVQWEVTKLSVGMRPVRGVRLIRKRREQEAYTAHVVLGSIELRMNRLIECVHLTEILIAEGPNHPSHLHAKDVDQSSAVLEWEEPSSLGGRREVWYEWECSRGDCSSVTATPADKKLMSRTLRLSGLKPDTEYSFNIFAKNSVSKFSETPAYRVVDIRTAPLTRYVVSGLRVESEQKDGITLAWLAPAVSRRVKYEIEMEPKVGKAIVAVTEHTYHTSLNMNPGVPYRFRVRVYVDGWGEWSEPLWYELGRGIVQQHQGPETTPLGALPGWVVLMAMVLFVLVLGFLFILCRRKTHNRKQMSDLDVLDTYKQDDSAEQEYTTNGGKIPVRWTSPEAITHRKFTAASDVWSFGVLVWEVCSFGERPYWDWTNQKVISEIMLGYRLPAPMDCPVALHRLMLWCWRLDRHERPTFAQILAILEKYTRNPDLVHVDNVAFTAGRHATSTVNINANSFGQPTGSPGGPMLSNVLPSSLPTLDEFLRSLSMTHCIEKLNKEGIYTVTDLARRNHLDMLAIGLISEEYQRIRTALVQLQGTRTLTRAPDTATLPVRSATIRPTRHDDGFFV</sequence>
<feature type="domain" description="Protein kinase" evidence="9">
    <location>
        <begin position="1"/>
        <end position="435"/>
    </location>
</feature>
<evidence type="ECO:0000259" key="10">
    <source>
        <dbReference type="PROSITE" id="PS50853"/>
    </source>
</evidence>
<dbReference type="InterPro" id="IPR011009">
    <property type="entry name" value="Kinase-like_dom_sf"/>
</dbReference>
<dbReference type="GO" id="GO:0005524">
    <property type="term" value="F:ATP binding"/>
    <property type="evidence" value="ECO:0007669"/>
    <property type="project" value="UniProtKB-KW"/>
</dbReference>
<evidence type="ECO:0000256" key="3">
    <source>
        <dbReference type="ARBA" id="ARBA00022741"/>
    </source>
</evidence>
<dbReference type="AlphaFoldDB" id="A0A368FT81"/>
<dbReference type="GO" id="GO:0007411">
    <property type="term" value="P:axon guidance"/>
    <property type="evidence" value="ECO:0007669"/>
    <property type="project" value="TreeGrafter"/>
</dbReference>
<keyword evidence="2 8" id="KW-0812">Transmembrane</keyword>
<dbReference type="STRING" id="29170.A0A368FT81"/>
<dbReference type="GO" id="GO:0030425">
    <property type="term" value="C:dendrite"/>
    <property type="evidence" value="ECO:0007669"/>
    <property type="project" value="TreeGrafter"/>
</dbReference>
<dbReference type="SUPFAM" id="SSF49265">
    <property type="entry name" value="Fibronectin type III"/>
    <property type="match status" value="1"/>
</dbReference>
<dbReference type="InterPro" id="IPR054590">
    <property type="entry name" value="EPH_SAM"/>
</dbReference>
<dbReference type="InterPro" id="IPR013783">
    <property type="entry name" value="Ig-like_fold"/>
</dbReference>
<dbReference type="SMART" id="SM00219">
    <property type="entry name" value="TyrKc"/>
    <property type="match status" value="1"/>
</dbReference>
<dbReference type="Pfam" id="PF07714">
    <property type="entry name" value="PK_Tyr_Ser-Thr"/>
    <property type="match status" value="1"/>
</dbReference>
<dbReference type="GO" id="GO:0005886">
    <property type="term" value="C:plasma membrane"/>
    <property type="evidence" value="ECO:0007669"/>
    <property type="project" value="TreeGrafter"/>
</dbReference>
<keyword evidence="4" id="KW-0067">ATP-binding</keyword>
<keyword evidence="12" id="KW-1185">Reference proteome</keyword>
<proteinExistence type="predicted"/>
<evidence type="ECO:0000256" key="6">
    <source>
        <dbReference type="ARBA" id="ARBA00023136"/>
    </source>
</evidence>
<keyword evidence="7" id="KW-0675">Receptor</keyword>
<evidence type="ECO:0000256" key="2">
    <source>
        <dbReference type="ARBA" id="ARBA00022692"/>
    </source>
</evidence>
<name>A0A368FT81_ANCCA</name>
<dbReference type="SMART" id="SM00060">
    <property type="entry name" value="FN3"/>
    <property type="match status" value="2"/>
</dbReference>
<evidence type="ECO:0000256" key="8">
    <source>
        <dbReference type="SAM" id="Phobius"/>
    </source>
</evidence>
<gene>
    <name evidence="11" type="ORF">ANCCAN_18730</name>
</gene>
<evidence type="ECO:0000313" key="11">
    <source>
        <dbReference type="EMBL" id="RCN35396.1"/>
    </source>
</evidence>
<dbReference type="Gene3D" id="2.60.40.10">
    <property type="entry name" value="Immunoglobulins"/>
    <property type="match status" value="2"/>
</dbReference>
<evidence type="ECO:0000259" key="9">
    <source>
        <dbReference type="PROSITE" id="PS50011"/>
    </source>
</evidence>
<keyword evidence="6 8" id="KW-0472">Membrane</keyword>
<dbReference type="PRINTS" id="PR00109">
    <property type="entry name" value="TYRKINASE"/>
</dbReference>
<dbReference type="Pfam" id="PF00041">
    <property type="entry name" value="fn3"/>
    <property type="match status" value="2"/>
</dbReference>
<feature type="domain" description="Fibronectin type-III" evidence="10">
    <location>
        <begin position="178"/>
        <end position="264"/>
    </location>
</feature>
<dbReference type="PROSITE" id="PS50853">
    <property type="entry name" value="FN3"/>
    <property type="match status" value="2"/>
</dbReference>